<dbReference type="Pfam" id="PF13579">
    <property type="entry name" value="Glyco_trans_4_4"/>
    <property type="match status" value="1"/>
</dbReference>
<dbReference type="PANTHER" id="PTHR12526">
    <property type="entry name" value="GLYCOSYLTRANSFERASE"/>
    <property type="match status" value="1"/>
</dbReference>
<keyword evidence="3" id="KW-1185">Reference proteome</keyword>
<dbReference type="Proteomes" id="UP001149009">
    <property type="component" value="Unassembled WGS sequence"/>
</dbReference>
<dbReference type="RefSeq" id="WP_261515683.1">
    <property type="nucleotide sequence ID" value="NZ_JAODNV010000011.1"/>
</dbReference>
<dbReference type="Pfam" id="PF13692">
    <property type="entry name" value="Glyco_trans_1_4"/>
    <property type="match status" value="1"/>
</dbReference>
<evidence type="ECO:0000313" key="3">
    <source>
        <dbReference type="Proteomes" id="UP001149009"/>
    </source>
</evidence>
<dbReference type="Gene3D" id="3.40.50.2000">
    <property type="entry name" value="Glycogen Phosphorylase B"/>
    <property type="match status" value="2"/>
</dbReference>
<evidence type="ECO:0000313" key="2">
    <source>
        <dbReference type="EMBL" id="MCT8990788.1"/>
    </source>
</evidence>
<gene>
    <name evidence="2" type="ORF">NYR54_10870</name>
</gene>
<organism evidence="2 3">
    <name type="scientific">Chelativorans petroleitrophicus</name>
    <dbReference type="NCBI Taxonomy" id="2975484"/>
    <lineage>
        <taxon>Bacteria</taxon>
        <taxon>Pseudomonadati</taxon>
        <taxon>Pseudomonadota</taxon>
        <taxon>Alphaproteobacteria</taxon>
        <taxon>Hyphomicrobiales</taxon>
        <taxon>Phyllobacteriaceae</taxon>
        <taxon>Chelativorans</taxon>
    </lineage>
</organism>
<reference evidence="2" key="1">
    <citation type="submission" date="2022-08" db="EMBL/GenBank/DDBJ databases">
        <title>Chelativorans sichuanense sp. nov., a paraffin oil-degrading bacterium isolated from a mixture of oil-based drill cuttings and paddy soil.</title>
        <authorList>
            <person name="Yu J."/>
            <person name="Liu H."/>
            <person name="Chen Q."/>
        </authorList>
    </citation>
    <scope>NUCLEOTIDE SEQUENCE</scope>
    <source>
        <strain evidence="2">SCAU 2101</strain>
    </source>
</reference>
<dbReference type="GO" id="GO:0016757">
    <property type="term" value="F:glycosyltransferase activity"/>
    <property type="evidence" value="ECO:0007669"/>
    <property type="project" value="UniProtKB-ARBA"/>
</dbReference>
<sequence length="395" mass="42911">MYVSACSDGGGAVSGRRRPLRVVHCFRSPVGGIFRHVRDLCEAQAAAGYEIGIVCDSTTGGAFEDRLFEAIADKLALGVVRTPMQRHVGPGDLSAAWRTLRIIRRMKPDILHGHGAKGGAYARLFGTALRATGRRVVRLYAPHGGSLHYDADALSGRAFFMLEALMGRMTDHIFFVSEYENRAYKEKVGVPHAPASLIYNGLRPEEFVSIANASDAADFLYVGMMRDLKGPDLFIEALKETERRTGRTLSAKLVGDGDDRPKYMEQTSRLGLSDRVTFLPAMPAREAFALGRIMVVPSRAEAMPYVVLEALAAGKPLIATAVGGVPEILGVDSPALAAPSVSSLADRMVLALADEEAYRKLMPSEDVLRSRFSVSRMAERIEAVYQEALATALPR</sequence>
<evidence type="ECO:0000259" key="1">
    <source>
        <dbReference type="Pfam" id="PF13579"/>
    </source>
</evidence>
<comment type="caution">
    <text evidence="2">The sequence shown here is derived from an EMBL/GenBank/DDBJ whole genome shotgun (WGS) entry which is preliminary data.</text>
</comment>
<dbReference type="PANTHER" id="PTHR12526:SF630">
    <property type="entry name" value="GLYCOSYLTRANSFERASE"/>
    <property type="match status" value="1"/>
</dbReference>
<accession>A0A9X3B6P5</accession>
<dbReference type="AlphaFoldDB" id="A0A9X3B6P5"/>
<dbReference type="CDD" id="cd03801">
    <property type="entry name" value="GT4_PimA-like"/>
    <property type="match status" value="1"/>
</dbReference>
<proteinExistence type="predicted"/>
<dbReference type="SUPFAM" id="SSF53756">
    <property type="entry name" value="UDP-Glycosyltransferase/glycogen phosphorylase"/>
    <property type="match status" value="1"/>
</dbReference>
<name>A0A9X3B6P5_9HYPH</name>
<dbReference type="EMBL" id="JAODNV010000011">
    <property type="protein sequence ID" value="MCT8990788.1"/>
    <property type="molecule type" value="Genomic_DNA"/>
</dbReference>
<protein>
    <submittedName>
        <fullName evidence="2">Glycosyltransferase family 4 protein</fullName>
    </submittedName>
</protein>
<feature type="domain" description="Glycosyltransferase subfamily 4-like N-terminal" evidence="1">
    <location>
        <begin position="31"/>
        <end position="201"/>
    </location>
</feature>
<dbReference type="InterPro" id="IPR028098">
    <property type="entry name" value="Glyco_trans_4-like_N"/>
</dbReference>